<reference evidence="3" key="1">
    <citation type="submission" date="2019-08" db="EMBL/GenBank/DDBJ databases">
        <authorList>
            <person name="Kucharzyk K."/>
            <person name="Murdoch R.W."/>
            <person name="Higgins S."/>
            <person name="Loffler F."/>
        </authorList>
    </citation>
    <scope>NUCLEOTIDE SEQUENCE</scope>
</reference>
<feature type="domain" description="DHHA1" evidence="2">
    <location>
        <begin position="143"/>
        <end position="237"/>
    </location>
</feature>
<sequence length="251" mass="27249">MLFVVDTHRPELTAAPELLELIDKVVVIDHHRRSEEFIASPLLVYLEPSSSSTSELVTELLMYFDETVDLTRIDATALYAGILVDSKNFAVQTGVRTFDAAAYLRRSGADPSLIRFLFLMDYAATRARSEVLANAELVPGGVIIATCPANTKNAQVIAAQAADMMLRIEGVKISIVLFYLDEDGIGVSARSHGEVNVQVLMEQLGGGGHQTVAGAQVKNATMSEVKAKVIELSTKYIEESEQNESNSTGRS</sequence>
<dbReference type="PANTHER" id="PTHR47618">
    <property type="entry name" value="BIFUNCTIONAL OLIGORIBONUCLEASE AND PAP PHOSPHATASE NRNA"/>
    <property type="match status" value="1"/>
</dbReference>
<gene>
    <name evidence="3" type="primary">gdpP_17</name>
    <name evidence="3" type="ORF">SDC9_137751</name>
</gene>
<comment type="caution">
    <text evidence="3">The sequence shown here is derived from an EMBL/GenBank/DDBJ whole genome shotgun (WGS) entry which is preliminary data.</text>
</comment>
<protein>
    <submittedName>
        <fullName evidence="3">Cyclic-di-AMP phosphodiesterase GdpP</fullName>
        <ecNumber evidence="3">3.1.4.-</ecNumber>
    </submittedName>
</protein>
<dbReference type="Gene3D" id="3.90.1640.10">
    <property type="entry name" value="inorganic pyrophosphatase (n-terminal core)"/>
    <property type="match status" value="1"/>
</dbReference>
<dbReference type="InterPro" id="IPR051319">
    <property type="entry name" value="Oligoribo/pAp-PDE_c-di-AMP_PDE"/>
</dbReference>
<dbReference type="SUPFAM" id="SSF64182">
    <property type="entry name" value="DHH phosphoesterases"/>
    <property type="match status" value="1"/>
</dbReference>
<evidence type="ECO:0000259" key="2">
    <source>
        <dbReference type="Pfam" id="PF02272"/>
    </source>
</evidence>
<dbReference type="EMBL" id="VSSQ01037838">
    <property type="protein sequence ID" value="MPM90629.1"/>
    <property type="molecule type" value="Genomic_DNA"/>
</dbReference>
<proteinExistence type="predicted"/>
<dbReference type="GO" id="GO:0003676">
    <property type="term" value="F:nucleic acid binding"/>
    <property type="evidence" value="ECO:0007669"/>
    <property type="project" value="InterPro"/>
</dbReference>
<dbReference type="AlphaFoldDB" id="A0A645DMW4"/>
<name>A0A645DMW4_9ZZZZ</name>
<dbReference type="InterPro" id="IPR038763">
    <property type="entry name" value="DHH_sf"/>
</dbReference>
<dbReference type="EC" id="3.1.4.-" evidence="3"/>
<dbReference type="InterPro" id="IPR003156">
    <property type="entry name" value="DHHA1_dom"/>
</dbReference>
<dbReference type="Gene3D" id="3.10.310.30">
    <property type="match status" value="1"/>
</dbReference>
<accession>A0A645DMW4</accession>
<feature type="domain" description="DDH" evidence="1">
    <location>
        <begin position="2"/>
        <end position="82"/>
    </location>
</feature>
<evidence type="ECO:0000313" key="3">
    <source>
        <dbReference type="EMBL" id="MPM90629.1"/>
    </source>
</evidence>
<dbReference type="PANTHER" id="PTHR47618:SF2">
    <property type="entry name" value="CYCLIC-DI-AMP PHOSPHODIESTERASE GDPP"/>
    <property type="match status" value="1"/>
</dbReference>
<dbReference type="InterPro" id="IPR001667">
    <property type="entry name" value="DDH_dom"/>
</dbReference>
<evidence type="ECO:0000259" key="1">
    <source>
        <dbReference type="Pfam" id="PF01368"/>
    </source>
</evidence>
<keyword evidence="3" id="KW-0378">Hydrolase</keyword>
<organism evidence="3">
    <name type="scientific">bioreactor metagenome</name>
    <dbReference type="NCBI Taxonomy" id="1076179"/>
    <lineage>
        <taxon>unclassified sequences</taxon>
        <taxon>metagenomes</taxon>
        <taxon>ecological metagenomes</taxon>
    </lineage>
</organism>
<dbReference type="Pfam" id="PF01368">
    <property type="entry name" value="DHH"/>
    <property type="match status" value="1"/>
</dbReference>
<dbReference type="GO" id="GO:0016787">
    <property type="term" value="F:hydrolase activity"/>
    <property type="evidence" value="ECO:0007669"/>
    <property type="project" value="UniProtKB-KW"/>
</dbReference>
<dbReference type="Pfam" id="PF02272">
    <property type="entry name" value="DHHA1"/>
    <property type="match status" value="1"/>
</dbReference>